<dbReference type="PANTHER" id="PTHR21716:SF62">
    <property type="entry name" value="TRANSPORT PROTEIN YDBI-RELATED"/>
    <property type="match status" value="1"/>
</dbReference>
<dbReference type="EMBL" id="CP036318">
    <property type="protein sequence ID" value="QDV54203.1"/>
    <property type="molecule type" value="Genomic_DNA"/>
</dbReference>
<reference evidence="7 8" key="1">
    <citation type="submission" date="2019-02" db="EMBL/GenBank/DDBJ databases">
        <title>Deep-cultivation of Planctomycetes and their phenomic and genomic characterization uncovers novel biology.</title>
        <authorList>
            <person name="Wiegand S."/>
            <person name="Jogler M."/>
            <person name="Boedeker C."/>
            <person name="Pinto D."/>
            <person name="Vollmers J."/>
            <person name="Rivas-Marin E."/>
            <person name="Kohn T."/>
            <person name="Peeters S.H."/>
            <person name="Heuer A."/>
            <person name="Rast P."/>
            <person name="Oberbeckmann S."/>
            <person name="Bunk B."/>
            <person name="Jeske O."/>
            <person name="Meyerdierks A."/>
            <person name="Storesund J.E."/>
            <person name="Kallscheuer N."/>
            <person name="Luecker S."/>
            <person name="Lage O.M."/>
            <person name="Pohl T."/>
            <person name="Merkel B.J."/>
            <person name="Hornburger P."/>
            <person name="Mueller R.-W."/>
            <person name="Bruemmer F."/>
            <person name="Labrenz M."/>
            <person name="Spormann A.M."/>
            <person name="Op den Camp H."/>
            <person name="Overmann J."/>
            <person name="Amann R."/>
            <person name="Jetten M.S.M."/>
            <person name="Mascher T."/>
            <person name="Medema M.H."/>
            <person name="Devos D.P."/>
            <person name="Kaster A.-K."/>
            <person name="Ovreas L."/>
            <person name="Rohde M."/>
            <person name="Galperin M.Y."/>
            <person name="Jogler C."/>
        </authorList>
    </citation>
    <scope>NUCLEOTIDE SEQUENCE [LARGE SCALE GENOMIC DNA]</scope>
    <source>
        <strain evidence="7 8">Mal33</strain>
    </source>
</reference>
<feature type="transmembrane region" description="Helical" evidence="6">
    <location>
        <begin position="145"/>
        <end position="164"/>
    </location>
</feature>
<dbReference type="PANTHER" id="PTHR21716">
    <property type="entry name" value="TRANSMEMBRANE PROTEIN"/>
    <property type="match status" value="1"/>
</dbReference>
<dbReference type="InterPro" id="IPR002549">
    <property type="entry name" value="AI-2E-like"/>
</dbReference>
<feature type="transmembrane region" description="Helical" evidence="6">
    <location>
        <begin position="227"/>
        <end position="250"/>
    </location>
</feature>
<dbReference type="RefSeq" id="WP_145281693.1">
    <property type="nucleotide sequence ID" value="NZ_CP036318.1"/>
</dbReference>
<dbReference type="GO" id="GO:0016020">
    <property type="term" value="C:membrane"/>
    <property type="evidence" value="ECO:0007669"/>
    <property type="project" value="UniProtKB-SubCell"/>
</dbReference>
<evidence type="ECO:0000256" key="3">
    <source>
        <dbReference type="ARBA" id="ARBA00022692"/>
    </source>
</evidence>
<name>A0A518IMA2_9BACT</name>
<keyword evidence="5 6" id="KW-0472">Membrane</keyword>
<evidence type="ECO:0000256" key="6">
    <source>
        <dbReference type="SAM" id="Phobius"/>
    </source>
</evidence>
<feature type="transmembrane region" description="Helical" evidence="6">
    <location>
        <begin position="262"/>
        <end position="282"/>
    </location>
</feature>
<feature type="transmembrane region" description="Helical" evidence="6">
    <location>
        <begin position="32"/>
        <end position="50"/>
    </location>
</feature>
<feature type="transmembrane region" description="Helical" evidence="6">
    <location>
        <begin position="302"/>
        <end position="327"/>
    </location>
</feature>
<dbReference type="Pfam" id="PF01594">
    <property type="entry name" value="AI-2E_transport"/>
    <property type="match status" value="1"/>
</dbReference>
<feature type="transmembrane region" description="Helical" evidence="6">
    <location>
        <begin position="200"/>
        <end position="221"/>
    </location>
</feature>
<keyword evidence="3 6" id="KW-0812">Transmembrane</keyword>
<accession>A0A518IMA2</accession>
<keyword evidence="8" id="KW-1185">Reference proteome</keyword>
<comment type="subcellular location">
    <subcellularLocation>
        <location evidence="1">Membrane</location>
        <topology evidence="1">Multi-pass membrane protein</topology>
    </subcellularLocation>
</comment>
<sequence length="347" mass="37763">MPNAKTTLFALLLLALVLATAGLLVPTLNVCLLIMAGLLFGVFVHAISVWSANKFSLAYRTTYLMVVGLMLLAIGLGIFQLGSQVADRADELWNQLQSAAQTANEQLEQHAWAQKHLPDVSDIEEQLTQSSSDILPAVLQRLQSLGWGMTAAMVIFFVGLYVAYDPDLYRDGLVKLMPPAKRERTQKVLDRMNGSLQRWIVARFVSMAIVGIATAIGMWTFGIAMPITLGVLAALLTFIPNIGPLLAAIPQMLLAVNVGPQMVLYVLMFNVVLQTFESYLITPIVQQREVSLPPVLTIAAQLLMGVVVGILGVMMAAPMVVVAMVLVQTLYIDDRPQDDDSPSSAEQ</sequence>
<evidence type="ECO:0000256" key="4">
    <source>
        <dbReference type="ARBA" id="ARBA00022989"/>
    </source>
</evidence>
<comment type="similarity">
    <text evidence="2">Belongs to the autoinducer-2 exporter (AI-2E) (TC 2.A.86) family.</text>
</comment>
<proteinExistence type="inferred from homology"/>
<dbReference type="GO" id="GO:0055085">
    <property type="term" value="P:transmembrane transport"/>
    <property type="evidence" value="ECO:0007669"/>
    <property type="project" value="TreeGrafter"/>
</dbReference>
<evidence type="ECO:0000256" key="1">
    <source>
        <dbReference type="ARBA" id="ARBA00004141"/>
    </source>
</evidence>
<evidence type="ECO:0000256" key="5">
    <source>
        <dbReference type="ARBA" id="ARBA00023136"/>
    </source>
</evidence>
<keyword evidence="4 6" id="KW-1133">Transmembrane helix</keyword>
<protein>
    <submittedName>
        <fullName evidence="7">Pheromone autoinducer 2 transporter</fullName>
    </submittedName>
</protein>
<evidence type="ECO:0000313" key="8">
    <source>
        <dbReference type="Proteomes" id="UP000316770"/>
    </source>
</evidence>
<organism evidence="7 8">
    <name type="scientific">Rosistilla oblonga</name>
    <dbReference type="NCBI Taxonomy" id="2527990"/>
    <lineage>
        <taxon>Bacteria</taxon>
        <taxon>Pseudomonadati</taxon>
        <taxon>Planctomycetota</taxon>
        <taxon>Planctomycetia</taxon>
        <taxon>Pirellulales</taxon>
        <taxon>Pirellulaceae</taxon>
        <taxon>Rosistilla</taxon>
    </lineage>
</organism>
<evidence type="ECO:0000256" key="2">
    <source>
        <dbReference type="ARBA" id="ARBA00009773"/>
    </source>
</evidence>
<evidence type="ECO:0000313" key="7">
    <source>
        <dbReference type="EMBL" id="QDV54203.1"/>
    </source>
</evidence>
<dbReference type="Proteomes" id="UP000316770">
    <property type="component" value="Chromosome"/>
</dbReference>
<dbReference type="AlphaFoldDB" id="A0A518IMA2"/>
<gene>
    <name evidence="7" type="ORF">Mal33_01520</name>
</gene>
<feature type="transmembrane region" description="Helical" evidence="6">
    <location>
        <begin position="62"/>
        <end position="82"/>
    </location>
</feature>